<sequence length="370" mass="40739">MARVWILLLSLSIVGLMKQLVLVEADLPAIYIFGDSTVDVGTNPHLSESLAQANMPFNGIDYPFSNATGRFSNGYNTADLIVRLLDKTHSRSPPPFLSLLERMANFKRDLTRGANFASGGSGILDSTGNATYRKVVPLGEQIQQFSTVRPNITIILGPDKADKLISNSLYLISVGGNDFFDYQRYNRTTMLPETFMAILLNAYATHLEDLYTLGARKFAIIGVPPIGCCPAERAVNLKLNGSDGCFDQMNDLVRAFYNETETLLTSFSSQFQGVKYSLGNAFDLTMTIINNPLVFGIKEVKTACCGNGTLNGEGRCTPLANLCRNREEYLFWDYVHPTQAVSWLAALTLYGGAQQFVTPMNFSQLAPIDI</sequence>
<name>A0ACC0J2E2_9ERIC</name>
<gene>
    <name evidence="1" type="ORF">LOK49_LG01G02791</name>
</gene>
<protein>
    <submittedName>
        <fullName evidence="1">GDSL esterase/lipase</fullName>
    </submittedName>
</protein>
<evidence type="ECO:0000313" key="2">
    <source>
        <dbReference type="Proteomes" id="UP001060215"/>
    </source>
</evidence>
<reference evidence="1 2" key="1">
    <citation type="journal article" date="2022" name="Plant J.">
        <title>Chromosome-level genome of Camellia lanceoleosa provides a valuable resource for understanding genome evolution and self-incompatibility.</title>
        <authorList>
            <person name="Gong W."/>
            <person name="Xiao S."/>
            <person name="Wang L."/>
            <person name="Liao Z."/>
            <person name="Chang Y."/>
            <person name="Mo W."/>
            <person name="Hu G."/>
            <person name="Li W."/>
            <person name="Zhao G."/>
            <person name="Zhu H."/>
            <person name="Hu X."/>
            <person name="Ji K."/>
            <person name="Xiang X."/>
            <person name="Song Q."/>
            <person name="Yuan D."/>
            <person name="Jin S."/>
            <person name="Zhang L."/>
        </authorList>
    </citation>
    <scope>NUCLEOTIDE SEQUENCE [LARGE SCALE GENOMIC DNA]</scope>
    <source>
        <strain evidence="1">SQ_2022a</strain>
    </source>
</reference>
<evidence type="ECO:0000313" key="1">
    <source>
        <dbReference type="EMBL" id="KAI8031583.1"/>
    </source>
</evidence>
<organism evidence="1 2">
    <name type="scientific">Camellia lanceoleosa</name>
    <dbReference type="NCBI Taxonomy" id="1840588"/>
    <lineage>
        <taxon>Eukaryota</taxon>
        <taxon>Viridiplantae</taxon>
        <taxon>Streptophyta</taxon>
        <taxon>Embryophyta</taxon>
        <taxon>Tracheophyta</taxon>
        <taxon>Spermatophyta</taxon>
        <taxon>Magnoliopsida</taxon>
        <taxon>eudicotyledons</taxon>
        <taxon>Gunneridae</taxon>
        <taxon>Pentapetalae</taxon>
        <taxon>asterids</taxon>
        <taxon>Ericales</taxon>
        <taxon>Theaceae</taxon>
        <taxon>Camellia</taxon>
    </lineage>
</organism>
<keyword evidence="2" id="KW-1185">Reference proteome</keyword>
<comment type="caution">
    <text evidence="1">The sequence shown here is derived from an EMBL/GenBank/DDBJ whole genome shotgun (WGS) entry which is preliminary data.</text>
</comment>
<accession>A0ACC0J2E2</accession>
<proteinExistence type="predicted"/>
<dbReference type="Proteomes" id="UP001060215">
    <property type="component" value="Chromosome 1"/>
</dbReference>
<dbReference type="EMBL" id="CM045758">
    <property type="protein sequence ID" value="KAI8031583.1"/>
    <property type="molecule type" value="Genomic_DNA"/>
</dbReference>